<dbReference type="NCBIfam" id="NF002878">
    <property type="entry name" value="PRK03321.1"/>
    <property type="match status" value="1"/>
</dbReference>
<dbReference type="GO" id="GO:0008483">
    <property type="term" value="F:transaminase activity"/>
    <property type="evidence" value="ECO:0007669"/>
    <property type="project" value="UniProtKB-KW"/>
</dbReference>
<dbReference type="InterPro" id="IPR024892">
    <property type="entry name" value="ArAT"/>
</dbReference>
<dbReference type="CDD" id="cd00609">
    <property type="entry name" value="AAT_like"/>
    <property type="match status" value="1"/>
</dbReference>
<dbReference type="InterPro" id="IPR001917">
    <property type="entry name" value="Aminotrans_II_pyridoxalP_BS"/>
</dbReference>
<dbReference type="SUPFAM" id="SSF53383">
    <property type="entry name" value="PLP-dependent transferases"/>
    <property type="match status" value="1"/>
</dbReference>
<evidence type="ECO:0000313" key="7">
    <source>
        <dbReference type="EMBL" id="PMC63568.1"/>
    </source>
</evidence>
<gene>
    <name evidence="7" type="ORF">CJ203_10450</name>
</gene>
<keyword evidence="8" id="KW-1185">Reference proteome</keyword>
<keyword evidence="3 7" id="KW-0808">Transferase</keyword>
<keyword evidence="2 7" id="KW-0032">Aminotransferase</keyword>
<dbReference type="EMBL" id="PNHG01000025">
    <property type="protein sequence ID" value="PMC63568.1"/>
    <property type="molecule type" value="Genomic_DNA"/>
</dbReference>
<keyword evidence="4 5" id="KW-0663">Pyridoxal phosphate</keyword>
<dbReference type="PANTHER" id="PTHR43643:SF3">
    <property type="entry name" value="HISTIDINOL-PHOSPHATE AMINOTRANSFERASE"/>
    <property type="match status" value="1"/>
</dbReference>
<reference evidence="7 8" key="1">
    <citation type="submission" date="2017-09" db="EMBL/GenBank/DDBJ databases">
        <title>Bacterial strain isolated from the female urinary microbiota.</title>
        <authorList>
            <person name="Thomas-White K."/>
            <person name="Kumar N."/>
            <person name="Forster S."/>
            <person name="Putonti C."/>
            <person name="Lawley T."/>
            <person name="Wolfe A.J."/>
        </authorList>
    </citation>
    <scope>NUCLEOTIDE SEQUENCE [LARGE SCALE GENOMIC DNA]</scope>
    <source>
        <strain evidence="7 8">UMB0792</strain>
    </source>
</reference>
<proteinExistence type="inferred from homology"/>
<dbReference type="InterPro" id="IPR004839">
    <property type="entry name" value="Aminotransferase_I/II_large"/>
</dbReference>
<evidence type="ECO:0000256" key="3">
    <source>
        <dbReference type="ARBA" id="ARBA00022679"/>
    </source>
</evidence>
<dbReference type="Gene3D" id="3.90.1150.10">
    <property type="entry name" value="Aspartate Aminotransferase, domain 1"/>
    <property type="match status" value="1"/>
</dbReference>
<dbReference type="GO" id="GO:0030170">
    <property type="term" value="F:pyridoxal phosphate binding"/>
    <property type="evidence" value="ECO:0007669"/>
    <property type="project" value="InterPro"/>
</dbReference>
<evidence type="ECO:0000256" key="5">
    <source>
        <dbReference type="RuleBase" id="RU003693"/>
    </source>
</evidence>
<dbReference type="Gene3D" id="3.40.640.10">
    <property type="entry name" value="Type I PLP-dependent aspartate aminotransferase-like (Major domain)"/>
    <property type="match status" value="1"/>
</dbReference>
<evidence type="ECO:0000256" key="1">
    <source>
        <dbReference type="ARBA" id="ARBA00001933"/>
    </source>
</evidence>
<dbReference type="InterPro" id="IPR015422">
    <property type="entry name" value="PyrdxlP-dep_Trfase_small"/>
</dbReference>
<dbReference type="AlphaFoldDB" id="A0A2N6T2K1"/>
<organism evidence="7 8">
    <name type="scientific">Corynebacterium tuscaniense</name>
    <dbReference type="NCBI Taxonomy" id="302449"/>
    <lineage>
        <taxon>Bacteria</taxon>
        <taxon>Bacillati</taxon>
        <taxon>Actinomycetota</taxon>
        <taxon>Actinomycetes</taxon>
        <taxon>Mycobacteriales</taxon>
        <taxon>Corynebacteriaceae</taxon>
        <taxon>Corynebacterium</taxon>
    </lineage>
</organism>
<dbReference type="PANTHER" id="PTHR43643">
    <property type="entry name" value="HISTIDINOL-PHOSPHATE AMINOTRANSFERASE 2"/>
    <property type="match status" value="1"/>
</dbReference>
<evidence type="ECO:0000256" key="2">
    <source>
        <dbReference type="ARBA" id="ARBA00022576"/>
    </source>
</evidence>
<dbReference type="InterPro" id="IPR015424">
    <property type="entry name" value="PyrdxlP-dep_Trfase"/>
</dbReference>
<evidence type="ECO:0000259" key="6">
    <source>
        <dbReference type="Pfam" id="PF00155"/>
    </source>
</evidence>
<dbReference type="Proteomes" id="UP000235836">
    <property type="component" value="Unassembled WGS sequence"/>
</dbReference>
<comment type="caution">
    <text evidence="7">The sequence shown here is derived from an EMBL/GenBank/DDBJ whole genome shotgun (WGS) entry which is preliminary data.</text>
</comment>
<sequence length="346" mass="36763">MIRPDLDAIPPYVPGTSDPEALKLSSNEVAGAPLPAAVEAMTQAARGANRYPDMGASTLINALARHLGVEPANVALGCGSSALCQQLAQATSQPGNSIVFPWRSFEAYPIFARICGAEPRPVPLLIDGRLDLPSILSSIDATTSLVFICSPNNPTGAVVTADEFASFMAQVPPHVTVALDEAYFEFVRDPAAVNGQEIWREYPNIVCLRTFSKAYGLAGVRVGYAFGNAELITAMNKVGVPFQVNSVAQAGALASLKHADELLVRVEDTVDVRDEVADHIGAQRSQANFVWLPAPDADWAPRVAAQLAAHGVLTRAFPEGLRITVTNRDEAAEFLSAWDVVSSAQS</sequence>
<dbReference type="Pfam" id="PF00155">
    <property type="entry name" value="Aminotran_1_2"/>
    <property type="match status" value="1"/>
</dbReference>
<protein>
    <submittedName>
        <fullName evidence="7">Aminotransferase</fullName>
    </submittedName>
</protein>
<feature type="domain" description="Aminotransferase class I/classII large" evidence="6">
    <location>
        <begin position="21"/>
        <end position="335"/>
    </location>
</feature>
<accession>A0A2N6T2K1</accession>
<name>A0A2N6T2K1_9CORY</name>
<dbReference type="PROSITE" id="PS00599">
    <property type="entry name" value="AA_TRANSFER_CLASS_2"/>
    <property type="match status" value="1"/>
</dbReference>
<dbReference type="InterPro" id="IPR050106">
    <property type="entry name" value="HistidinolP_aminotransfase"/>
</dbReference>
<dbReference type="InterPro" id="IPR015421">
    <property type="entry name" value="PyrdxlP-dep_Trfase_major"/>
</dbReference>
<comment type="cofactor">
    <cofactor evidence="1 5">
        <name>pyridoxal 5'-phosphate</name>
        <dbReference type="ChEBI" id="CHEBI:597326"/>
    </cofactor>
</comment>
<comment type="similarity">
    <text evidence="5">Belongs to the class-II pyridoxal-phosphate-dependent aminotransferase family.</text>
</comment>
<evidence type="ECO:0000256" key="4">
    <source>
        <dbReference type="ARBA" id="ARBA00022898"/>
    </source>
</evidence>
<evidence type="ECO:0000313" key="8">
    <source>
        <dbReference type="Proteomes" id="UP000235836"/>
    </source>
</evidence>
<dbReference type="RefSeq" id="WP_102724537.1">
    <property type="nucleotide sequence ID" value="NZ_PNHG01000025.1"/>
</dbReference>